<dbReference type="EMBL" id="CAJOBQ010010978">
    <property type="protein sequence ID" value="CAF4707903.1"/>
    <property type="molecule type" value="Genomic_DNA"/>
</dbReference>
<sequence>MKKVFANGENATVDVANNLKGQFDELVEEVKPMVAAKKINGGGVPPSGSAPTSTGDSSQNEKFVAQLLLDQLKAAESRYDKIFGDLKRNQEELAKSTVKTPSLDMNRIQYKEILELMRVALHLLAKVREQWGQLVLFFAEVAARAEIALDGTLGPFITQASQ</sequence>
<reference evidence="2" key="1">
    <citation type="submission" date="2021-02" db="EMBL/GenBank/DDBJ databases">
        <authorList>
            <person name="Nowell W R."/>
        </authorList>
    </citation>
    <scope>NUCLEOTIDE SEQUENCE</scope>
</reference>
<feature type="non-terminal residue" evidence="2">
    <location>
        <position position="162"/>
    </location>
</feature>
<feature type="region of interest" description="Disordered" evidence="1">
    <location>
        <begin position="38"/>
        <end position="59"/>
    </location>
</feature>
<protein>
    <submittedName>
        <fullName evidence="2">Uncharacterized protein</fullName>
    </submittedName>
</protein>
<comment type="caution">
    <text evidence="2">The sequence shown here is derived from an EMBL/GenBank/DDBJ whole genome shotgun (WGS) entry which is preliminary data.</text>
</comment>
<proteinExistence type="predicted"/>
<name>A0A821IXM1_9BILA</name>
<evidence type="ECO:0000256" key="1">
    <source>
        <dbReference type="SAM" id="MobiDB-lite"/>
    </source>
</evidence>
<feature type="compositionally biased region" description="Polar residues" evidence="1">
    <location>
        <begin position="49"/>
        <end position="59"/>
    </location>
</feature>
<organism evidence="2 3">
    <name type="scientific">Rotaria socialis</name>
    <dbReference type="NCBI Taxonomy" id="392032"/>
    <lineage>
        <taxon>Eukaryota</taxon>
        <taxon>Metazoa</taxon>
        <taxon>Spiralia</taxon>
        <taxon>Gnathifera</taxon>
        <taxon>Rotifera</taxon>
        <taxon>Eurotatoria</taxon>
        <taxon>Bdelloidea</taxon>
        <taxon>Philodinida</taxon>
        <taxon>Philodinidae</taxon>
        <taxon>Rotaria</taxon>
    </lineage>
</organism>
<accession>A0A821IXM1</accession>
<evidence type="ECO:0000313" key="2">
    <source>
        <dbReference type="EMBL" id="CAF4707903.1"/>
    </source>
</evidence>
<dbReference type="Proteomes" id="UP000663862">
    <property type="component" value="Unassembled WGS sequence"/>
</dbReference>
<dbReference type="AlphaFoldDB" id="A0A821IXM1"/>
<gene>
    <name evidence="2" type="ORF">TSG867_LOCUS33606</name>
</gene>
<evidence type="ECO:0000313" key="3">
    <source>
        <dbReference type="Proteomes" id="UP000663862"/>
    </source>
</evidence>